<evidence type="ECO:0000259" key="1">
    <source>
        <dbReference type="PROSITE" id="PS50802"/>
    </source>
</evidence>
<accession>A0A7E4W9Q3</accession>
<dbReference type="Gene3D" id="3.90.70.80">
    <property type="match status" value="1"/>
</dbReference>
<proteinExistence type="predicted"/>
<name>A0A7E4W9Q3_PANRE</name>
<dbReference type="AlphaFoldDB" id="A0A7E4W9Q3"/>
<dbReference type="PROSITE" id="PS50802">
    <property type="entry name" value="OTU"/>
    <property type="match status" value="1"/>
</dbReference>
<reference evidence="3" key="2">
    <citation type="submission" date="2020-10" db="UniProtKB">
        <authorList>
            <consortium name="WormBaseParasite"/>
        </authorList>
    </citation>
    <scope>IDENTIFICATION</scope>
</reference>
<dbReference type="Proteomes" id="UP000492821">
    <property type="component" value="Unassembled WGS sequence"/>
</dbReference>
<feature type="domain" description="OTU" evidence="1">
    <location>
        <begin position="257"/>
        <end position="400"/>
    </location>
</feature>
<sequence>MEYELTHGPETSNLAQILDKSAGTVPTIDLSHDSITYLNSPCHGDSKTHTGDELQNLLARLMLALEFCMDMSVLLHDIRNKSCETTKSGKKKSVKNRLLTHGATFKNVSEVMVKPSPCSSDFKPEIVDDVTEAEGPDSPENEDDDADDNAEYPIATLTSHPELPSQYHHPQYDHAVAYELPSQPHHVAPFESMQPLGQAPPLLHATKIDARPTSKLHRFSSPSSEALTTVCGKLGIRFDINVHVPTLNQLLQNATSLSTINVPGDGHCGYSSLSVLLTGSTQHHMAIRRFICNKIADGNTLPKAFYELFGEGATKDARKADVIRKAVQKSNPGNDAMNRTYWFNECDAAALSYILDINIVVYDTRGFAGYWTLWRFLKASDALNLPSVGNRPRPNFGASF</sequence>
<evidence type="ECO:0000313" key="2">
    <source>
        <dbReference type="Proteomes" id="UP000492821"/>
    </source>
</evidence>
<dbReference type="InterPro" id="IPR003323">
    <property type="entry name" value="OTU_dom"/>
</dbReference>
<organism evidence="2 3">
    <name type="scientific">Panagrellus redivivus</name>
    <name type="common">Microworm</name>
    <dbReference type="NCBI Taxonomy" id="6233"/>
    <lineage>
        <taxon>Eukaryota</taxon>
        <taxon>Metazoa</taxon>
        <taxon>Ecdysozoa</taxon>
        <taxon>Nematoda</taxon>
        <taxon>Chromadorea</taxon>
        <taxon>Rhabditida</taxon>
        <taxon>Tylenchina</taxon>
        <taxon>Panagrolaimomorpha</taxon>
        <taxon>Panagrolaimoidea</taxon>
        <taxon>Panagrolaimidae</taxon>
        <taxon>Panagrellus</taxon>
    </lineage>
</organism>
<protein>
    <submittedName>
        <fullName evidence="3">OTU domain-containing protein</fullName>
    </submittedName>
</protein>
<dbReference type="CDD" id="cd22744">
    <property type="entry name" value="OTU"/>
    <property type="match status" value="1"/>
</dbReference>
<dbReference type="WBParaSite" id="Pan_g864.t1">
    <property type="protein sequence ID" value="Pan_g864.t1"/>
    <property type="gene ID" value="Pan_g864"/>
</dbReference>
<reference evidence="2" key="1">
    <citation type="journal article" date="2013" name="Genetics">
        <title>The draft genome and transcriptome of Panagrellus redivivus are shaped by the harsh demands of a free-living lifestyle.</title>
        <authorList>
            <person name="Srinivasan J."/>
            <person name="Dillman A.R."/>
            <person name="Macchietto M.G."/>
            <person name="Heikkinen L."/>
            <person name="Lakso M."/>
            <person name="Fracchia K.M."/>
            <person name="Antoshechkin I."/>
            <person name="Mortazavi A."/>
            <person name="Wong G."/>
            <person name="Sternberg P.W."/>
        </authorList>
    </citation>
    <scope>NUCLEOTIDE SEQUENCE [LARGE SCALE GENOMIC DNA]</scope>
    <source>
        <strain evidence="2">MT8872</strain>
    </source>
</reference>
<keyword evidence="2" id="KW-1185">Reference proteome</keyword>
<evidence type="ECO:0000313" key="3">
    <source>
        <dbReference type="WBParaSite" id="Pan_g864.t1"/>
    </source>
</evidence>